<evidence type="ECO:0000256" key="2">
    <source>
        <dbReference type="SAM" id="Phobius"/>
    </source>
</evidence>
<organism evidence="4 5">
    <name type="scientific">Staphylococcus americanisciuri</name>
    <dbReference type="NCBI Taxonomy" id="2973940"/>
    <lineage>
        <taxon>Bacteria</taxon>
        <taxon>Bacillati</taxon>
        <taxon>Bacillota</taxon>
        <taxon>Bacilli</taxon>
        <taxon>Bacillales</taxon>
        <taxon>Staphylococcaceae</taxon>
        <taxon>Staphylococcus</taxon>
    </lineage>
</organism>
<dbReference type="EMBL" id="JANUXY010000006">
    <property type="protein sequence ID" value="MCS4486719.1"/>
    <property type="molecule type" value="Genomic_DNA"/>
</dbReference>
<gene>
    <name evidence="4" type="ORF">NXS11_07390</name>
</gene>
<name>A0ABT2F2V0_9STAP</name>
<evidence type="ECO:0000313" key="5">
    <source>
        <dbReference type="Proteomes" id="UP001205609"/>
    </source>
</evidence>
<keyword evidence="2" id="KW-1133">Transmembrane helix</keyword>
<evidence type="ECO:0000256" key="1">
    <source>
        <dbReference type="SAM" id="MobiDB-lite"/>
    </source>
</evidence>
<evidence type="ECO:0000259" key="3">
    <source>
        <dbReference type="Pfam" id="PF13273"/>
    </source>
</evidence>
<feature type="transmembrane region" description="Helical" evidence="2">
    <location>
        <begin position="112"/>
        <end position="144"/>
    </location>
</feature>
<dbReference type="Proteomes" id="UP001205609">
    <property type="component" value="Unassembled WGS sequence"/>
</dbReference>
<proteinExistence type="predicted"/>
<evidence type="ECO:0000313" key="4">
    <source>
        <dbReference type="EMBL" id="MCS4486719.1"/>
    </source>
</evidence>
<protein>
    <submittedName>
        <fullName evidence="4">DUF4064 domain-containing protein</fullName>
    </submittedName>
</protein>
<keyword evidence="2" id="KW-0812">Transmembrane</keyword>
<feature type="transmembrane region" description="Helical" evidence="2">
    <location>
        <begin position="82"/>
        <end position="105"/>
    </location>
</feature>
<keyword evidence="5" id="KW-1185">Reference proteome</keyword>
<keyword evidence="2" id="KW-0472">Membrane</keyword>
<feature type="compositionally biased region" description="Polar residues" evidence="1">
    <location>
        <begin position="1"/>
        <end position="19"/>
    </location>
</feature>
<sequence>MSDNYTYQSHQEPNMQQQPMKPFKRTGEKVLSWIGIVLHVIWGLLLIGAGTFLPKLAEQNYEIQQSLAEQGYDPNQLANGGAAIVMTAIMAVIPFILALIAVFLFHKNVLAGILLILAAVSGVFLSGSFLAGLLWFIAAIMLFVRKPKNTEYTIMTK</sequence>
<comment type="caution">
    <text evidence="4">The sequence shown here is derived from an EMBL/GenBank/DDBJ whole genome shotgun (WGS) entry which is preliminary data.</text>
</comment>
<dbReference type="RefSeq" id="WP_259200230.1">
    <property type="nucleotide sequence ID" value="NZ_JANUXY010000006.1"/>
</dbReference>
<dbReference type="InterPro" id="IPR025273">
    <property type="entry name" value="DUF4064"/>
</dbReference>
<feature type="domain" description="DUF4064" evidence="3">
    <location>
        <begin position="24"/>
        <end position="125"/>
    </location>
</feature>
<feature type="transmembrane region" description="Helical" evidence="2">
    <location>
        <begin position="30"/>
        <end position="53"/>
    </location>
</feature>
<feature type="region of interest" description="Disordered" evidence="1">
    <location>
        <begin position="1"/>
        <end position="20"/>
    </location>
</feature>
<reference evidence="4 5" key="1">
    <citation type="journal article" date="2023" name="Int. J. Syst. Evol. Microbiol.">
        <title>Streptococcus sciuri sp. nov., Staphylococcus marylandisciuri sp. nov. and Staphylococcus americanisciuri sp. nov., isolated from faeces of eastern grey squirrel (Sciurus carolinensis).</title>
        <authorList>
            <person name="Volokhov D.V."/>
            <person name="Zagorodnyaya T.A."/>
            <person name="Furtak V.A."/>
            <person name="Nattanmai G."/>
            <person name="Randall L."/>
            <person name="Jose S."/>
            <person name="Gao Y."/>
            <person name="Eisenberg T."/>
            <person name="Delmonte P."/>
            <person name="Blom J."/>
            <person name="Mitchell K.K."/>
        </authorList>
    </citation>
    <scope>NUCLEOTIDE SEQUENCE [LARGE SCALE GENOMIC DNA]</scope>
    <source>
        <strain evidence="4 5">GRT3</strain>
    </source>
</reference>
<accession>A0ABT2F2V0</accession>
<dbReference type="Pfam" id="PF13273">
    <property type="entry name" value="DUF4064"/>
    <property type="match status" value="1"/>
</dbReference>